<name>A0A4Y2G502_ARAVE</name>
<comment type="caution">
    <text evidence="2">The sequence shown here is derived from an EMBL/GenBank/DDBJ whole genome shotgun (WGS) entry which is preliminary data.</text>
</comment>
<proteinExistence type="predicted"/>
<gene>
    <name evidence="2" type="ORF">AVEN_120107_1</name>
</gene>
<organism evidence="2 3">
    <name type="scientific">Araneus ventricosus</name>
    <name type="common">Orbweaver spider</name>
    <name type="synonym">Epeira ventricosa</name>
    <dbReference type="NCBI Taxonomy" id="182803"/>
    <lineage>
        <taxon>Eukaryota</taxon>
        <taxon>Metazoa</taxon>
        <taxon>Ecdysozoa</taxon>
        <taxon>Arthropoda</taxon>
        <taxon>Chelicerata</taxon>
        <taxon>Arachnida</taxon>
        <taxon>Araneae</taxon>
        <taxon>Araneomorphae</taxon>
        <taxon>Entelegynae</taxon>
        <taxon>Araneoidea</taxon>
        <taxon>Araneidae</taxon>
        <taxon>Araneus</taxon>
    </lineage>
</organism>
<dbReference type="EMBL" id="BGPR01001188">
    <property type="protein sequence ID" value="GBM47669.1"/>
    <property type="molecule type" value="Genomic_DNA"/>
</dbReference>
<dbReference type="Proteomes" id="UP000499080">
    <property type="component" value="Unassembled WGS sequence"/>
</dbReference>
<feature type="region of interest" description="Disordered" evidence="1">
    <location>
        <begin position="25"/>
        <end position="58"/>
    </location>
</feature>
<dbReference type="OrthoDB" id="6777171at2759"/>
<protein>
    <submittedName>
        <fullName evidence="2">Uncharacterized protein</fullName>
    </submittedName>
</protein>
<dbReference type="AlphaFoldDB" id="A0A4Y2G502"/>
<evidence type="ECO:0000313" key="3">
    <source>
        <dbReference type="Proteomes" id="UP000499080"/>
    </source>
</evidence>
<sequence>MEGDSSPAIGRIGGPLRLVFMNSSVQQRRSEPIAQRRGSKASPEELCSGVTDVETPQNLLPPKKKLATEKNETDEIKALTTKEL</sequence>
<accession>A0A4Y2G502</accession>
<evidence type="ECO:0000256" key="1">
    <source>
        <dbReference type="SAM" id="MobiDB-lite"/>
    </source>
</evidence>
<evidence type="ECO:0000313" key="2">
    <source>
        <dbReference type="EMBL" id="GBM47669.1"/>
    </source>
</evidence>
<keyword evidence="3" id="KW-1185">Reference proteome</keyword>
<reference evidence="2 3" key="1">
    <citation type="journal article" date="2019" name="Sci. Rep.">
        <title>Orb-weaving spider Araneus ventricosus genome elucidates the spidroin gene catalogue.</title>
        <authorList>
            <person name="Kono N."/>
            <person name="Nakamura H."/>
            <person name="Ohtoshi R."/>
            <person name="Moran D.A.P."/>
            <person name="Shinohara A."/>
            <person name="Yoshida Y."/>
            <person name="Fujiwara M."/>
            <person name="Mori M."/>
            <person name="Tomita M."/>
            <person name="Arakawa K."/>
        </authorList>
    </citation>
    <scope>NUCLEOTIDE SEQUENCE [LARGE SCALE GENOMIC DNA]</scope>
</reference>